<feature type="transmembrane region" description="Helical" evidence="1">
    <location>
        <begin position="62"/>
        <end position="87"/>
    </location>
</feature>
<protein>
    <submittedName>
        <fullName evidence="2">Phage holin family protein</fullName>
    </submittedName>
</protein>
<dbReference type="KEGG" id="rue:DT065_09825"/>
<keyword evidence="3" id="KW-1185">Reference proteome</keyword>
<feature type="transmembrane region" description="Helical" evidence="1">
    <location>
        <begin position="30"/>
        <end position="55"/>
    </location>
</feature>
<organism evidence="2 3">
    <name type="scientific">Salicibibacter kimchii</name>
    <dbReference type="NCBI Taxonomy" id="2099786"/>
    <lineage>
        <taxon>Bacteria</taxon>
        <taxon>Bacillati</taxon>
        <taxon>Bacillota</taxon>
        <taxon>Bacilli</taxon>
        <taxon>Bacillales</taxon>
        <taxon>Bacillaceae</taxon>
        <taxon>Salicibibacter</taxon>
    </lineage>
</organism>
<sequence length="116" mass="12219">MGCLVNIVINAVVLIVTGLIFTGFELENVWAALIAAVLLSIVNMIVRPILVVLTLPVTVLTLGIFLFVINAAMLMLIAWIMGGAFVIDGFGTAILAAVVMAILNAIINVVFNPARA</sequence>
<evidence type="ECO:0000313" key="3">
    <source>
        <dbReference type="Proteomes" id="UP000252100"/>
    </source>
</evidence>
<dbReference type="PANTHER" id="PTHR37309:SF1">
    <property type="entry name" value="SLR0284 PROTEIN"/>
    <property type="match status" value="1"/>
</dbReference>
<proteinExistence type="predicted"/>
<dbReference type="InterPro" id="IPR007165">
    <property type="entry name" value="Phage_holin_4_2"/>
</dbReference>
<feature type="transmembrane region" description="Helical" evidence="1">
    <location>
        <begin position="7"/>
        <end position="24"/>
    </location>
</feature>
<name>A0A345BZA5_9BACI</name>
<dbReference type="EMBL" id="CP031092">
    <property type="protein sequence ID" value="AXF56286.1"/>
    <property type="molecule type" value="Genomic_DNA"/>
</dbReference>
<dbReference type="OrthoDB" id="7205479at2"/>
<dbReference type="AlphaFoldDB" id="A0A345BZA5"/>
<dbReference type="PANTHER" id="PTHR37309">
    <property type="entry name" value="SLR0284 PROTEIN"/>
    <property type="match status" value="1"/>
</dbReference>
<evidence type="ECO:0000256" key="1">
    <source>
        <dbReference type="SAM" id="Phobius"/>
    </source>
</evidence>
<keyword evidence="1" id="KW-0472">Membrane</keyword>
<feature type="transmembrane region" description="Helical" evidence="1">
    <location>
        <begin position="93"/>
        <end position="111"/>
    </location>
</feature>
<dbReference type="Proteomes" id="UP000252100">
    <property type="component" value="Chromosome"/>
</dbReference>
<keyword evidence="1" id="KW-1133">Transmembrane helix</keyword>
<accession>A0A345BZA5</accession>
<reference evidence="2 3" key="1">
    <citation type="journal article" date="2018" name="J. Microbiol.">
        <title>Salicibibacter kimchii gen. nov., sp. nov., a moderately halophilic and alkalitolerant bacterium in the family Bacillaceae, isolated from kimchi.</title>
        <authorList>
            <person name="Jang J.Y."/>
            <person name="Oh Y.J."/>
            <person name="Lim S.K."/>
            <person name="Park H.K."/>
            <person name="Lee C."/>
            <person name="Kim J.Y."/>
            <person name="Lee M.A."/>
            <person name="Choi H.J."/>
        </authorList>
    </citation>
    <scope>NUCLEOTIDE SEQUENCE [LARGE SCALE GENOMIC DNA]</scope>
    <source>
        <strain evidence="2 3">NKC1-1</strain>
    </source>
</reference>
<gene>
    <name evidence="2" type="ORF">DT065_09825</name>
</gene>
<dbReference type="RefSeq" id="WP_114372939.1">
    <property type="nucleotide sequence ID" value="NZ_CP031092.1"/>
</dbReference>
<keyword evidence="1" id="KW-0812">Transmembrane</keyword>
<dbReference type="Pfam" id="PF04020">
    <property type="entry name" value="Phage_holin_4_2"/>
    <property type="match status" value="1"/>
</dbReference>
<evidence type="ECO:0000313" key="2">
    <source>
        <dbReference type="EMBL" id="AXF56286.1"/>
    </source>
</evidence>